<dbReference type="InterPro" id="IPR012677">
    <property type="entry name" value="Nucleotide-bd_a/b_plait_sf"/>
</dbReference>
<evidence type="ECO:0000256" key="1">
    <source>
        <dbReference type="ARBA" id="ARBA00022490"/>
    </source>
</evidence>
<evidence type="ECO:0000313" key="5">
    <source>
        <dbReference type="Proteomes" id="UP001162780"/>
    </source>
</evidence>
<sequence length="173" mass="19771">MHVHPRKLEKLKKRLQHVLKQANLDAQRAVVQQIGKDMAIAPLDCAAALLYIGQPHLFQNPREQQEPENTIAPPPAFKGPAYRNVRYRLDVGTSHRITEEQVLAVLIEESGVDRKRIARLDMRDTYTLVDLPDGMPADIFQLLSEATLDGRPLNIKRVKSNRRKLREIKRASD</sequence>
<evidence type="ECO:0000259" key="2">
    <source>
        <dbReference type="Pfam" id="PF03880"/>
    </source>
</evidence>
<dbReference type="InterPro" id="IPR057325">
    <property type="entry name" value="DeaD_dimer"/>
</dbReference>
<reference evidence="4" key="1">
    <citation type="submission" date="2022-11" db="EMBL/GenBank/DDBJ databases">
        <title>Methylomonas rapida sp. nov., Carotenoid-Producing Obligate Methanotrophs with High Growth Characteristics and Biotechnological Potential.</title>
        <authorList>
            <person name="Tikhonova E.N."/>
            <person name="Suleimanov R.Z."/>
            <person name="Miroshnikov K."/>
            <person name="Oshkin I.Y."/>
            <person name="Belova S.E."/>
            <person name="Danilova O.V."/>
            <person name="Ashikhmin A."/>
            <person name="Konopkin A."/>
            <person name="But S.Y."/>
            <person name="Khmelenina V.N."/>
            <person name="Kuznetsov N."/>
            <person name="Pimenov N.V."/>
            <person name="Dedysh S.N."/>
        </authorList>
    </citation>
    <scope>NUCLEOTIDE SEQUENCE</scope>
    <source>
        <strain evidence="4">MP1</strain>
    </source>
</reference>
<dbReference type="Proteomes" id="UP001162780">
    <property type="component" value="Chromosome"/>
</dbReference>
<dbReference type="EMBL" id="CP113517">
    <property type="protein sequence ID" value="WAR45545.1"/>
    <property type="molecule type" value="Genomic_DNA"/>
</dbReference>
<proteinExistence type="predicted"/>
<dbReference type="InterPro" id="IPR005580">
    <property type="entry name" value="DbpA/CsdA_RNA-bd_dom"/>
</dbReference>
<accession>A0ABY7GM21</accession>
<evidence type="ECO:0000313" key="4">
    <source>
        <dbReference type="EMBL" id="WAR45545.1"/>
    </source>
</evidence>
<dbReference type="Pfam" id="PF03880">
    <property type="entry name" value="DbpA"/>
    <property type="match status" value="1"/>
</dbReference>
<name>A0ABY7GM21_9GAMM</name>
<dbReference type="RefSeq" id="WP_255186453.1">
    <property type="nucleotide sequence ID" value="NZ_CP113517.1"/>
</dbReference>
<dbReference type="Pfam" id="PF25399">
    <property type="entry name" value="DeaD_dimer"/>
    <property type="match status" value="1"/>
</dbReference>
<organism evidence="4 5">
    <name type="scientific">Methylomonas rapida</name>
    <dbReference type="NCBI Taxonomy" id="2963939"/>
    <lineage>
        <taxon>Bacteria</taxon>
        <taxon>Pseudomonadati</taxon>
        <taxon>Pseudomonadota</taxon>
        <taxon>Gammaproteobacteria</taxon>
        <taxon>Methylococcales</taxon>
        <taxon>Methylococcaceae</taxon>
        <taxon>Methylomonas</taxon>
    </lineage>
</organism>
<dbReference type="Gene3D" id="3.30.70.330">
    <property type="match status" value="1"/>
</dbReference>
<evidence type="ECO:0000259" key="3">
    <source>
        <dbReference type="Pfam" id="PF25399"/>
    </source>
</evidence>
<keyword evidence="1" id="KW-0963">Cytoplasm</keyword>
<feature type="domain" description="RNA helicase DeaD dimerization" evidence="3">
    <location>
        <begin position="5"/>
        <end position="54"/>
    </location>
</feature>
<gene>
    <name evidence="4" type="ORF">NM686_003245</name>
</gene>
<protein>
    <submittedName>
        <fullName evidence="4">DbpA RNA binding domain-containing protein</fullName>
    </submittedName>
</protein>
<feature type="domain" description="DEAD box helicase DbpA/CsdA RNA-binding" evidence="2">
    <location>
        <begin position="86"/>
        <end position="156"/>
    </location>
</feature>
<keyword evidence="5" id="KW-1185">Reference proteome</keyword>